<feature type="signal peptide" evidence="6">
    <location>
        <begin position="1"/>
        <end position="38"/>
    </location>
</feature>
<dbReference type="InterPro" id="IPR005950">
    <property type="entry name" value="ModA"/>
</dbReference>
<gene>
    <name evidence="7" type="primary">modA</name>
    <name evidence="7" type="ORF">M8330_17220</name>
</gene>
<evidence type="ECO:0000256" key="1">
    <source>
        <dbReference type="ARBA" id="ARBA00009175"/>
    </source>
</evidence>
<feature type="chain" id="PRO_5040928494" evidence="6">
    <location>
        <begin position="39"/>
        <end position="285"/>
    </location>
</feature>
<name>A0A9X2D9V3_9ACTN</name>
<dbReference type="Pfam" id="PF13531">
    <property type="entry name" value="SBP_bac_11"/>
    <property type="match status" value="1"/>
</dbReference>
<dbReference type="RefSeq" id="WP_250828329.1">
    <property type="nucleotide sequence ID" value="NZ_JAMOIL010000027.1"/>
</dbReference>
<keyword evidence="4" id="KW-0500">Molybdenum</keyword>
<feature type="region of interest" description="Disordered" evidence="5">
    <location>
        <begin position="39"/>
        <end position="58"/>
    </location>
</feature>
<dbReference type="EMBL" id="JAMOIL010000027">
    <property type="protein sequence ID" value="MCM0622035.1"/>
    <property type="molecule type" value="Genomic_DNA"/>
</dbReference>
<feature type="binding site" evidence="4">
    <location>
        <position position="216"/>
    </location>
    <ligand>
        <name>molybdate</name>
        <dbReference type="ChEBI" id="CHEBI:36264"/>
    </ligand>
</feature>
<dbReference type="NCBIfam" id="TIGR01256">
    <property type="entry name" value="modA"/>
    <property type="match status" value="1"/>
</dbReference>
<feature type="binding site" evidence="4">
    <location>
        <position position="198"/>
    </location>
    <ligand>
        <name>molybdate</name>
        <dbReference type="ChEBI" id="CHEBI:36264"/>
    </ligand>
</feature>
<protein>
    <submittedName>
        <fullName evidence="7">Molybdate ABC transporter substrate-binding protein</fullName>
    </submittedName>
</protein>
<dbReference type="GO" id="GO:0015689">
    <property type="term" value="P:molybdate ion transport"/>
    <property type="evidence" value="ECO:0007669"/>
    <property type="project" value="InterPro"/>
</dbReference>
<keyword evidence="3 6" id="KW-0732">Signal</keyword>
<dbReference type="SUPFAM" id="SSF53850">
    <property type="entry name" value="Periplasmic binding protein-like II"/>
    <property type="match status" value="1"/>
</dbReference>
<feature type="compositionally biased region" description="Gly residues" evidence="5">
    <location>
        <begin position="42"/>
        <end position="54"/>
    </location>
</feature>
<organism evidence="7 8">
    <name type="scientific">Nocardioides bruguierae</name>
    <dbReference type="NCBI Taxonomy" id="2945102"/>
    <lineage>
        <taxon>Bacteria</taxon>
        <taxon>Bacillati</taxon>
        <taxon>Actinomycetota</taxon>
        <taxon>Actinomycetes</taxon>
        <taxon>Propionibacteriales</taxon>
        <taxon>Nocardioidaceae</taxon>
        <taxon>Nocardioides</taxon>
    </lineage>
</organism>
<comment type="similarity">
    <text evidence="1">Belongs to the bacterial solute-binding protein ModA family.</text>
</comment>
<keyword evidence="2 4" id="KW-0479">Metal-binding</keyword>
<proteinExistence type="inferred from homology"/>
<evidence type="ECO:0000256" key="5">
    <source>
        <dbReference type="SAM" id="MobiDB-lite"/>
    </source>
</evidence>
<evidence type="ECO:0000256" key="4">
    <source>
        <dbReference type="PIRSR" id="PIRSR004846-1"/>
    </source>
</evidence>
<evidence type="ECO:0000256" key="2">
    <source>
        <dbReference type="ARBA" id="ARBA00022723"/>
    </source>
</evidence>
<comment type="caution">
    <text evidence="7">The sequence shown here is derived from an EMBL/GenBank/DDBJ whole genome shotgun (WGS) entry which is preliminary data.</text>
</comment>
<dbReference type="Proteomes" id="UP001139485">
    <property type="component" value="Unassembled WGS sequence"/>
</dbReference>
<dbReference type="PANTHER" id="PTHR30632">
    <property type="entry name" value="MOLYBDATE-BINDING PERIPLASMIC PROTEIN"/>
    <property type="match status" value="1"/>
</dbReference>
<dbReference type="GO" id="GO:0030973">
    <property type="term" value="F:molybdate ion binding"/>
    <property type="evidence" value="ECO:0007669"/>
    <property type="project" value="TreeGrafter"/>
</dbReference>
<evidence type="ECO:0000256" key="6">
    <source>
        <dbReference type="SAM" id="SignalP"/>
    </source>
</evidence>
<dbReference type="InterPro" id="IPR050682">
    <property type="entry name" value="ModA/WtpA"/>
</dbReference>
<feature type="binding site" evidence="4">
    <location>
        <position position="97"/>
    </location>
    <ligand>
        <name>molybdate</name>
        <dbReference type="ChEBI" id="CHEBI:36264"/>
    </ligand>
</feature>
<dbReference type="GO" id="GO:0046872">
    <property type="term" value="F:metal ion binding"/>
    <property type="evidence" value="ECO:0007669"/>
    <property type="project" value="UniProtKB-KW"/>
</dbReference>
<dbReference type="AlphaFoldDB" id="A0A9X2D9V3"/>
<evidence type="ECO:0000313" key="8">
    <source>
        <dbReference type="Proteomes" id="UP001139485"/>
    </source>
</evidence>
<sequence length="285" mass="28389">MNPRTPSTRLSTRPSTRTRTAALLAATLLGAGALTACSGDGSSTGSGTGSGTGSDTGADTELTVLAAASLTETYTALADEFEAEHPGVEVTLAFDSSATLAAQAVQGAPADVLATADLRTMQDATDALADAPQLFASNQLVGVTPADDPAGISDFADAVAEGVDYVACVATAPCGDLWATIADEQGVTTDPASLEVDVKAVLQKVTSGEADAGFVYSTDAVAAGDDVTSFAVPGAADHLTDYAVAPLSQAEEPDLAVEFIDLVLSDAGQQVLADAGFGAPRDSQG</sequence>
<accession>A0A9X2D9V3</accession>
<feature type="binding site" evidence="4">
    <location>
        <position position="69"/>
    </location>
    <ligand>
        <name>molybdate</name>
        <dbReference type="ChEBI" id="CHEBI:36264"/>
    </ligand>
</feature>
<evidence type="ECO:0000256" key="3">
    <source>
        <dbReference type="ARBA" id="ARBA00022729"/>
    </source>
</evidence>
<dbReference type="Gene3D" id="3.40.190.10">
    <property type="entry name" value="Periplasmic binding protein-like II"/>
    <property type="match status" value="2"/>
</dbReference>
<keyword evidence="8" id="KW-1185">Reference proteome</keyword>
<dbReference type="PANTHER" id="PTHR30632:SF0">
    <property type="entry name" value="SULFATE-BINDING PROTEIN"/>
    <property type="match status" value="1"/>
</dbReference>
<evidence type="ECO:0000313" key="7">
    <source>
        <dbReference type="EMBL" id="MCM0622035.1"/>
    </source>
</evidence>
<dbReference type="PIRSF" id="PIRSF004846">
    <property type="entry name" value="ModA"/>
    <property type="match status" value="1"/>
</dbReference>
<reference evidence="7" key="1">
    <citation type="submission" date="2022-05" db="EMBL/GenBank/DDBJ databases">
        <authorList>
            <person name="Tuo L."/>
        </authorList>
    </citation>
    <scope>NUCLEOTIDE SEQUENCE</scope>
    <source>
        <strain evidence="7">BSK12Z-4</strain>
    </source>
</reference>